<evidence type="ECO:0000256" key="1">
    <source>
        <dbReference type="SAM" id="MobiDB-lite"/>
    </source>
</evidence>
<gene>
    <name evidence="4" type="ORF">THAR02_08625</name>
</gene>
<dbReference type="Pfam" id="PF00931">
    <property type="entry name" value="NB-ARC"/>
    <property type="match status" value="1"/>
</dbReference>
<comment type="caution">
    <text evidence="4">The sequence shown here is derived from an EMBL/GenBank/DDBJ whole genome shotgun (WGS) entry which is preliminary data.</text>
</comment>
<name>A0A0F9X220_TRIHA</name>
<dbReference type="InterPro" id="IPR002182">
    <property type="entry name" value="NB-ARC"/>
</dbReference>
<reference evidence="5" key="1">
    <citation type="journal article" date="2015" name="Genome Announc.">
        <title>Draft whole-genome sequence of the biocontrol agent Trichoderma harzianum T6776.</title>
        <authorList>
            <person name="Baroncelli R."/>
            <person name="Piaggeschi G."/>
            <person name="Fiorini L."/>
            <person name="Bertolini E."/>
            <person name="Zapparata A."/>
            <person name="Pe M.E."/>
            <person name="Sarrocco S."/>
            <person name="Vannacci G."/>
        </authorList>
    </citation>
    <scope>NUCLEOTIDE SEQUENCE [LARGE SCALE GENOMIC DNA]</scope>
    <source>
        <strain evidence="5">T6776</strain>
    </source>
</reference>
<dbReference type="PANTHER" id="PTHR35205:SF1">
    <property type="entry name" value="ZU5 DOMAIN-CONTAINING PROTEIN"/>
    <property type="match status" value="1"/>
</dbReference>
<dbReference type="AlphaFoldDB" id="A0A0F9X220"/>
<feature type="domain" description="NB-ARC" evidence="2">
    <location>
        <begin position="81"/>
        <end position="229"/>
    </location>
</feature>
<dbReference type="GO" id="GO:0043531">
    <property type="term" value="F:ADP binding"/>
    <property type="evidence" value="ECO:0007669"/>
    <property type="project" value="InterPro"/>
</dbReference>
<proteinExistence type="predicted"/>
<accession>A0A0F9X220</accession>
<dbReference type="Proteomes" id="UP000034112">
    <property type="component" value="Unassembled WGS sequence"/>
</dbReference>
<dbReference type="EMBL" id="JOKZ01000341">
    <property type="protein sequence ID" value="KKO99275.1"/>
    <property type="molecule type" value="Genomic_DNA"/>
</dbReference>
<dbReference type="Gene3D" id="3.40.50.300">
    <property type="entry name" value="P-loop containing nucleotide triphosphate hydrolases"/>
    <property type="match status" value="1"/>
</dbReference>
<evidence type="ECO:0000259" key="3">
    <source>
        <dbReference type="Pfam" id="PF25000"/>
    </source>
</evidence>
<dbReference type="SUPFAM" id="SSF52540">
    <property type="entry name" value="P-loop containing nucleoside triphosphate hydrolases"/>
    <property type="match status" value="1"/>
</dbReference>
<dbReference type="PANTHER" id="PTHR35205">
    <property type="entry name" value="NB-ARC AND TPR DOMAIN PROTEIN"/>
    <property type="match status" value="1"/>
</dbReference>
<evidence type="ECO:0000259" key="2">
    <source>
        <dbReference type="Pfam" id="PF00931"/>
    </source>
</evidence>
<dbReference type="Gene3D" id="1.25.40.10">
    <property type="entry name" value="Tetratricopeptide repeat domain"/>
    <property type="match status" value="1"/>
</dbReference>
<dbReference type="PRINTS" id="PR00364">
    <property type="entry name" value="DISEASERSIST"/>
</dbReference>
<dbReference type="OrthoDB" id="6161812at2759"/>
<dbReference type="SUPFAM" id="SSF48452">
    <property type="entry name" value="TPR-like"/>
    <property type="match status" value="1"/>
</dbReference>
<feature type="region of interest" description="Disordered" evidence="1">
    <location>
        <begin position="516"/>
        <end position="536"/>
    </location>
</feature>
<dbReference type="InterPro" id="IPR011990">
    <property type="entry name" value="TPR-like_helical_dom_sf"/>
</dbReference>
<feature type="region of interest" description="Disordered" evidence="1">
    <location>
        <begin position="1"/>
        <end position="21"/>
    </location>
</feature>
<evidence type="ECO:0000313" key="5">
    <source>
        <dbReference type="Proteomes" id="UP000034112"/>
    </source>
</evidence>
<protein>
    <submittedName>
        <fullName evidence="4">Uncharacterized protein</fullName>
    </submittedName>
</protein>
<feature type="domain" description="DUF7779" evidence="3">
    <location>
        <begin position="314"/>
        <end position="358"/>
    </location>
</feature>
<sequence>MPRASETPVPQPDGGEDSQSPISPIWLAAIERLSKEIHTAEAVAALKGLHALRIDGVVKLPCFAIPFGLNLRFFVRADELRTLTEALDPTRNSTRLRAIGIHGLGGVGKSQLALQYANTSMNVYEMIAWIPAETEITLVQGLSRLASKLELTDGTSEDDNQSVQKVKDWLNTAKKPFLVIFDNVDKIELLDQIWPASDKGSIIITTRSPSLASKRVATTMALGCFSAEVGKDVLRSMTGIEPADDDNEAALGEICRFIGGLPLAMVQISDFTRDRGYSYAEFLRIYEKSAEKVLAKSEPPVAYDQTLLTTWDISLQKLSAEATRLQSLLVFFDPDLIPERLITNTKAGIEVMDLDFLFDDFEFPKTWQDKRCSSRPWMGFLGNMQRNLTTCQLANANIREAQCQVNYAGCLGRVGFQSWNQALALREKIEARDSPPIAEVCDSIACGYTEAGDVEHALKYLEKAAAIHNAYDPSSISRTLAIRAMTCLRAGQAKYALDAIRECWRMQNMTQDQIEQSKYPKHSRGSGARVAHSHDAERYLRRARGPRVADSLFTVANMLRDGGELVLAAQLVSEIINISGNAPAMRSHLARALWFSAAVESEIGGDEAKVADQRRKARERRSAIQGREWPDEDSDESFMRLVSWMLW</sequence>
<dbReference type="InterPro" id="IPR027417">
    <property type="entry name" value="P-loop_NTPase"/>
</dbReference>
<dbReference type="InterPro" id="IPR056681">
    <property type="entry name" value="DUF7779"/>
</dbReference>
<organism evidence="4 5">
    <name type="scientific">Trichoderma harzianum</name>
    <name type="common">Hypocrea lixii</name>
    <dbReference type="NCBI Taxonomy" id="5544"/>
    <lineage>
        <taxon>Eukaryota</taxon>
        <taxon>Fungi</taxon>
        <taxon>Dikarya</taxon>
        <taxon>Ascomycota</taxon>
        <taxon>Pezizomycotina</taxon>
        <taxon>Sordariomycetes</taxon>
        <taxon>Hypocreomycetidae</taxon>
        <taxon>Hypocreales</taxon>
        <taxon>Hypocreaceae</taxon>
        <taxon>Trichoderma</taxon>
    </lineage>
</organism>
<dbReference type="Pfam" id="PF25000">
    <property type="entry name" value="DUF7779"/>
    <property type="match status" value="1"/>
</dbReference>
<evidence type="ECO:0000313" key="4">
    <source>
        <dbReference type="EMBL" id="KKO99275.1"/>
    </source>
</evidence>
<dbReference type="OMA" id="AGTYLWE"/>